<feature type="transmembrane region" description="Helical" evidence="6">
    <location>
        <begin position="251"/>
        <end position="273"/>
    </location>
</feature>
<evidence type="ECO:0000313" key="8">
    <source>
        <dbReference type="Proteomes" id="UP000228976"/>
    </source>
</evidence>
<feature type="transmembrane region" description="Helical" evidence="6">
    <location>
        <begin position="323"/>
        <end position="344"/>
    </location>
</feature>
<sequence>MNYKELLHNSAVAFLAQAIGIVVSIITTLILPKQLGVTEFGYWQLFIFYASYAGFFHLGLSDGIYLIEGGKSRNVINKSRLHGQFVLLIAYEIFFSLIICAFALLLPIEKERAYVLLLFAYYIIVNNGCLFLGFIFQAMNETRLYSYSVMVDRMLFLIPMAVLLFLHDSSFEHYVIFYCLSKTISLAYCIWNARDFMGMKMEAVSSVLNDARHYIVVGIKVLIANTASMLIVGILRFSIDNHWGIQSFSRISFALSLINFVLFFMQQVSMVLFPALRQAQEKEIMKVYQATHLVLDALAPYVYLLYYPAVLILSLWLPSYQESLLYFGIFLPICIFDAKMEIGCATLFKVKRKENIWLSINLATVAVSGVFVVIGTYLLNSTVFASLGVVLAIIGRSLFSEIYIARSFTLPFQSSTVITFGVSVIFIFAVLFVPMQLSAIGYLVLVCIWSIYLWRTRGKIISMFHSSNQSEV</sequence>
<keyword evidence="8" id="KW-1185">Reference proteome</keyword>
<evidence type="ECO:0000256" key="6">
    <source>
        <dbReference type="SAM" id="Phobius"/>
    </source>
</evidence>
<feature type="transmembrane region" description="Helical" evidence="6">
    <location>
        <begin position="173"/>
        <end position="193"/>
    </location>
</feature>
<feature type="transmembrane region" description="Helical" evidence="6">
    <location>
        <begin position="384"/>
        <end position="404"/>
    </location>
</feature>
<evidence type="ECO:0000256" key="2">
    <source>
        <dbReference type="ARBA" id="ARBA00022475"/>
    </source>
</evidence>
<reference evidence="7 8" key="1">
    <citation type="journal article" date="2017" name="BMC Genomics">
        <title>Comparative genomic and phylogenomic analyses of the Bifidobacteriaceae family.</title>
        <authorList>
            <person name="Lugli G.A."/>
            <person name="Milani C."/>
            <person name="Turroni F."/>
            <person name="Duranti S."/>
            <person name="Mancabelli L."/>
            <person name="Mangifesta M."/>
            <person name="Ferrario C."/>
            <person name="Modesto M."/>
            <person name="Mattarelli P."/>
            <person name="Jiri K."/>
            <person name="van Sinderen D."/>
            <person name="Ventura M."/>
        </authorList>
    </citation>
    <scope>NUCLEOTIDE SEQUENCE [LARGE SCALE GENOMIC DNA]</scope>
    <source>
        <strain evidence="7 8">LMG 21773</strain>
    </source>
</reference>
<dbReference type="OrthoDB" id="385011at2"/>
<evidence type="ECO:0000256" key="3">
    <source>
        <dbReference type="ARBA" id="ARBA00022692"/>
    </source>
</evidence>
<comment type="caution">
    <text evidence="7">The sequence shown here is derived from an EMBL/GenBank/DDBJ whole genome shotgun (WGS) entry which is preliminary data.</text>
</comment>
<feature type="transmembrane region" description="Helical" evidence="6">
    <location>
        <begin position="12"/>
        <end position="31"/>
    </location>
</feature>
<feature type="transmembrane region" description="Helical" evidence="6">
    <location>
        <begin position="439"/>
        <end position="455"/>
    </location>
</feature>
<feature type="transmembrane region" description="Helical" evidence="6">
    <location>
        <begin position="43"/>
        <end position="65"/>
    </location>
</feature>
<dbReference type="InterPro" id="IPR050833">
    <property type="entry name" value="Poly_Biosynth_Transport"/>
</dbReference>
<dbReference type="RefSeq" id="WP_094689955.1">
    <property type="nucleotide sequence ID" value="NZ_JACBYZ010000001.1"/>
</dbReference>
<dbReference type="AlphaFoldDB" id="A0A261FBE4"/>
<gene>
    <name evidence="7" type="ORF">AEAE_0912</name>
</gene>
<dbReference type="PANTHER" id="PTHR30250">
    <property type="entry name" value="PST FAMILY PREDICTED COLANIC ACID TRANSPORTER"/>
    <property type="match status" value="1"/>
</dbReference>
<protein>
    <recommendedName>
        <fullName evidence="9">Polysaccharide biosynthesis protein</fullName>
    </recommendedName>
</protein>
<evidence type="ECO:0000313" key="7">
    <source>
        <dbReference type="EMBL" id="OZG56424.1"/>
    </source>
</evidence>
<dbReference type="GO" id="GO:0005886">
    <property type="term" value="C:plasma membrane"/>
    <property type="evidence" value="ECO:0007669"/>
    <property type="project" value="UniProtKB-SubCell"/>
</dbReference>
<accession>A0A261FBE4</accession>
<evidence type="ECO:0008006" key="9">
    <source>
        <dbReference type="Google" id="ProtNLM"/>
    </source>
</evidence>
<dbReference type="PANTHER" id="PTHR30250:SF11">
    <property type="entry name" value="O-ANTIGEN TRANSPORTER-RELATED"/>
    <property type="match status" value="1"/>
</dbReference>
<keyword evidence="4 6" id="KW-1133">Transmembrane helix</keyword>
<feature type="transmembrane region" description="Helical" evidence="6">
    <location>
        <begin position="416"/>
        <end position="433"/>
    </location>
</feature>
<dbReference type="Proteomes" id="UP000228976">
    <property type="component" value="Unassembled WGS sequence"/>
</dbReference>
<keyword evidence="5 6" id="KW-0472">Membrane</keyword>
<dbReference type="EMBL" id="MWWU01000002">
    <property type="protein sequence ID" value="OZG56424.1"/>
    <property type="molecule type" value="Genomic_DNA"/>
</dbReference>
<feature type="transmembrane region" description="Helical" evidence="6">
    <location>
        <begin position="356"/>
        <end position="378"/>
    </location>
</feature>
<feature type="transmembrane region" description="Helical" evidence="6">
    <location>
        <begin position="293"/>
        <end position="317"/>
    </location>
</feature>
<comment type="subcellular location">
    <subcellularLocation>
        <location evidence="1">Cell membrane</location>
        <topology evidence="1">Multi-pass membrane protein</topology>
    </subcellularLocation>
</comment>
<name>A0A261FBE4_9BIFI</name>
<evidence type="ECO:0000256" key="4">
    <source>
        <dbReference type="ARBA" id="ARBA00022989"/>
    </source>
</evidence>
<evidence type="ECO:0000256" key="1">
    <source>
        <dbReference type="ARBA" id="ARBA00004651"/>
    </source>
</evidence>
<keyword evidence="3 6" id="KW-0812">Transmembrane</keyword>
<organism evidence="7 8">
    <name type="scientific">Aeriscardovia aeriphila</name>
    <dbReference type="NCBI Taxonomy" id="218139"/>
    <lineage>
        <taxon>Bacteria</taxon>
        <taxon>Bacillati</taxon>
        <taxon>Actinomycetota</taxon>
        <taxon>Actinomycetes</taxon>
        <taxon>Bifidobacteriales</taxon>
        <taxon>Bifidobacteriaceae</taxon>
        <taxon>Aeriscardovia</taxon>
    </lineage>
</organism>
<feature type="transmembrane region" description="Helical" evidence="6">
    <location>
        <begin position="147"/>
        <end position="167"/>
    </location>
</feature>
<feature type="transmembrane region" description="Helical" evidence="6">
    <location>
        <begin position="214"/>
        <end position="239"/>
    </location>
</feature>
<feature type="transmembrane region" description="Helical" evidence="6">
    <location>
        <begin position="85"/>
        <end position="108"/>
    </location>
</feature>
<keyword evidence="2" id="KW-1003">Cell membrane</keyword>
<evidence type="ECO:0000256" key="5">
    <source>
        <dbReference type="ARBA" id="ARBA00023136"/>
    </source>
</evidence>
<feature type="transmembrane region" description="Helical" evidence="6">
    <location>
        <begin position="114"/>
        <end position="135"/>
    </location>
</feature>
<proteinExistence type="predicted"/>